<feature type="region of interest" description="Disordered" evidence="1">
    <location>
        <begin position="15"/>
        <end position="75"/>
    </location>
</feature>
<dbReference type="InterPro" id="IPR007789">
    <property type="entry name" value="DUF688"/>
</dbReference>
<sequence>MEDKRLDLNAPLLSVRRHFSGPLPPPPSSLSSSSFTNGAAAVADSGAEGGGGDAAGQGARRSSLPLYKSDLKSGPVRNAGAIPFVWEQFPGLPKIGSGDAPNNPVGEPLVASKLPSCRIPRRLSDEQEGPIRRDASDGSNDGVLQRRYDPMSSASTSTAPTSSAGTTTATAVNGSFFTSSGSSRDVSKVNSRHSIENPPTLEEQPCSCDGGDEEEDAYSDALDTLSRVDTFSMNCSISGLSAGVDSREPSGTFSTDPGLRDFMMGRFLPAAQAMAASPPPYAPRKPSVPSREPARRVIGKAGDGRRQSVPLPYQHRPSHVLNYASVHHQTNTGNSNDEEDEEEEDDEYGSSGHLSVKGCGLLPRFCLKSSFCLLNPVPGMKVRGHMPTPTALRRRPQVKASHHGSVGVAEDEHTWKEVYEHKLGRVHQILGEEASKMTSESNQLSYWSDSQTADGSSSFRRSTGGGISPCRNGVSRSPFHEWKNFVRVPDHGTMGNEDDEVFDLSDKSVEKYWEAMPHRGSSQTSGSQSPVVEKTLYVDSVEVLEDPGFRLSLSGTKITLDGEGNDSEIVGKSKRVEESLMLEACDDIMAQNKLTEVVDADELHFAERSGAVEMMGNAEDDMLDVPRHLRAEDQGKNGVNAMRALLPPPLPKSPSESWLWRTLPSVASKNSAPLSLLGIQHYPKKQVDRASLTDPKRETNIKKSGVTKRQMRFADVLARPANEQQGNSKLCNMAARRMVEDDDGDGDVAE</sequence>
<dbReference type="Proteomes" id="UP000652761">
    <property type="component" value="Unassembled WGS sequence"/>
</dbReference>
<feature type="region of interest" description="Disordered" evidence="1">
    <location>
        <begin position="328"/>
        <end position="352"/>
    </location>
</feature>
<reference evidence="2" key="1">
    <citation type="submission" date="2017-07" db="EMBL/GenBank/DDBJ databases">
        <title>Taro Niue Genome Assembly and Annotation.</title>
        <authorList>
            <person name="Atibalentja N."/>
            <person name="Keating K."/>
            <person name="Fields C.J."/>
        </authorList>
    </citation>
    <scope>NUCLEOTIDE SEQUENCE</scope>
    <source>
        <strain evidence="2">Niue_2</strain>
        <tissue evidence="2">Leaf</tissue>
    </source>
</reference>
<dbReference type="OrthoDB" id="677721at2759"/>
<evidence type="ECO:0000256" key="1">
    <source>
        <dbReference type="SAM" id="MobiDB-lite"/>
    </source>
</evidence>
<evidence type="ECO:0000313" key="2">
    <source>
        <dbReference type="EMBL" id="MQM18029.1"/>
    </source>
</evidence>
<feature type="compositionally biased region" description="Low complexity" evidence="1">
    <location>
        <begin position="29"/>
        <end position="46"/>
    </location>
</feature>
<organism evidence="2 3">
    <name type="scientific">Colocasia esculenta</name>
    <name type="common">Wild taro</name>
    <name type="synonym">Arum esculentum</name>
    <dbReference type="NCBI Taxonomy" id="4460"/>
    <lineage>
        <taxon>Eukaryota</taxon>
        <taxon>Viridiplantae</taxon>
        <taxon>Streptophyta</taxon>
        <taxon>Embryophyta</taxon>
        <taxon>Tracheophyta</taxon>
        <taxon>Spermatophyta</taxon>
        <taxon>Magnoliopsida</taxon>
        <taxon>Liliopsida</taxon>
        <taxon>Araceae</taxon>
        <taxon>Aroideae</taxon>
        <taxon>Colocasieae</taxon>
        <taxon>Colocasia</taxon>
    </lineage>
</organism>
<feature type="compositionally biased region" description="Low complexity" evidence="1">
    <location>
        <begin position="152"/>
        <end position="171"/>
    </location>
</feature>
<keyword evidence="3" id="KW-1185">Reference proteome</keyword>
<feature type="compositionally biased region" description="Polar residues" evidence="1">
    <location>
        <begin position="172"/>
        <end position="184"/>
    </location>
</feature>
<feature type="compositionally biased region" description="Acidic residues" evidence="1">
    <location>
        <begin position="336"/>
        <end position="348"/>
    </location>
</feature>
<feature type="region of interest" description="Disordered" evidence="1">
    <location>
        <begin position="92"/>
        <end position="214"/>
    </location>
</feature>
<dbReference type="EMBL" id="NMUH01007921">
    <property type="protein sequence ID" value="MQM18029.1"/>
    <property type="molecule type" value="Genomic_DNA"/>
</dbReference>
<comment type="caution">
    <text evidence="2">The sequence shown here is derived from an EMBL/GenBank/DDBJ whole genome shotgun (WGS) entry which is preliminary data.</text>
</comment>
<dbReference type="AlphaFoldDB" id="A0A843XEV7"/>
<gene>
    <name evidence="2" type="ORF">Taro_051013</name>
</gene>
<dbReference type="PANTHER" id="PTHR33671">
    <property type="entry name" value="N-METHYLTRANSFERASE, PUTATIVE (DUF688)-RELATED"/>
    <property type="match status" value="1"/>
</dbReference>
<accession>A0A843XEV7</accession>
<protein>
    <submittedName>
        <fullName evidence="2">Uncharacterized protein</fullName>
    </submittedName>
</protein>
<name>A0A843XEV7_COLES</name>
<proteinExistence type="predicted"/>
<dbReference type="PANTHER" id="PTHR33671:SF2">
    <property type="entry name" value="N-METHYLTRANSFERASE, PUTATIVE (DUF688)-RELATED"/>
    <property type="match status" value="1"/>
</dbReference>
<feature type="region of interest" description="Disordered" evidence="1">
    <location>
        <begin position="276"/>
        <end position="312"/>
    </location>
</feature>
<feature type="region of interest" description="Disordered" evidence="1">
    <location>
        <begin position="446"/>
        <end position="472"/>
    </location>
</feature>
<evidence type="ECO:0000313" key="3">
    <source>
        <dbReference type="Proteomes" id="UP000652761"/>
    </source>
</evidence>
<feature type="compositionally biased region" description="Basic and acidic residues" evidence="1">
    <location>
        <begin position="122"/>
        <end position="136"/>
    </location>
</feature>
<dbReference type="Pfam" id="PF05097">
    <property type="entry name" value="DUF688"/>
    <property type="match status" value="1"/>
</dbReference>